<comment type="caution">
    <text evidence="1">The sequence shown here is derived from an EMBL/GenBank/DDBJ whole genome shotgun (WGS) entry which is preliminary data.</text>
</comment>
<evidence type="ECO:0000313" key="1">
    <source>
        <dbReference type="EMBL" id="OGZ00058.1"/>
    </source>
</evidence>
<name>A0A1G2CI21_9BACT</name>
<dbReference type="AlphaFoldDB" id="A0A1G2CI21"/>
<evidence type="ECO:0000313" key="2">
    <source>
        <dbReference type="Proteomes" id="UP000178880"/>
    </source>
</evidence>
<reference evidence="1 2" key="1">
    <citation type="journal article" date="2016" name="Nat. Commun.">
        <title>Thousands of microbial genomes shed light on interconnected biogeochemical processes in an aquifer system.</title>
        <authorList>
            <person name="Anantharaman K."/>
            <person name="Brown C.T."/>
            <person name="Hug L.A."/>
            <person name="Sharon I."/>
            <person name="Castelle C.J."/>
            <person name="Probst A.J."/>
            <person name="Thomas B.C."/>
            <person name="Singh A."/>
            <person name="Wilkins M.J."/>
            <person name="Karaoz U."/>
            <person name="Brodie E.L."/>
            <person name="Williams K.H."/>
            <person name="Hubbard S.S."/>
            <person name="Banfield J.F."/>
        </authorList>
    </citation>
    <scope>NUCLEOTIDE SEQUENCE [LARGE SCALE GENOMIC DNA]</scope>
</reference>
<gene>
    <name evidence="1" type="ORF">A2945_00010</name>
</gene>
<protein>
    <submittedName>
        <fullName evidence="1">Uncharacterized protein</fullName>
    </submittedName>
</protein>
<dbReference type="Proteomes" id="UP000178880">
    <property type="component" value="Unassembled WGS sequence"/>
</dbReference>
<dbReference type="EMBL" id="MHLA01000008">
    <property type="protein sequence ID" value="OGZ00058.1"/>
    <property type="molecule type" value="Genomic_DNA"/>
</dbReference>
<organism evidence="1 2">
    <name type="scientific">Candidatus Liptonbacteria bacterium RIFCSPLOWO2_01_FULL_52_25</name>
    <dbReference type="NCBI Taxonomy" id="1798650"/>
    <lineage>
        <taxon>Bacteria</taxon>
        <taxon>Candidatus Liptoniibacteriota</taxon>
    </lineage>
</organism>
<dbReference type="Pfam" id="PF18924">
    <property type="entry name" value="DUF5674"/>
    <property type="match status" value="1"/>
</dbReference>
<accession>A0A1G2CI21</accession>
<sequence>MVIREKISKEKLREIIGDNAMAKMAVDVERKVLAIGCDFHVFCAEELLRDGSRRKNLWGANVYPDGTFDFTAVFNIRPIDGNRSVEIHNEDIRGDVESVMKTLLPL</sequence>
<proteinExistence type="predicted"/>
<dbReference type="STRING" id="1798650.A2945_00010"/>
<dbReference type="InterPro" id="IPR043731">
    <property type="entry name" value="DUF5674"/>
</dbReference>